<evidence type="ECO:0000313" key="5">
    <source>
        <dbReference type="Proteomes" id="UP000636709"/>
    </source>
</evidence>
<sequence length="266" mass="28425">MAALPRGGKRRRMQALQGQEPEAIRGSSLTELRPPPSMATEAAHPKSSGESPGPPPSPLGAGGVDHISGLPDAILGEIISLLPVKEAASTQALASRWRHLWRSAPLSIDGDDLPDEGEISRAGLISRILVTRRGPAARRFSVSALQLLLCSSAVGSWISSPALDKLQELEFQIGEMMRLHSPDLPLPDSTFRFSATLRLLTVSKCHIPQGNVEALHFPQLRELALESVRIPENSLQSIIAGSPILESLLLSRSSASIACGSTPREL</sequence>
<evidence type="ECO:0000259" key="3">
    <source>
        <dbReference type="Pfam" id="PF24758"/>
    </source>
</evidence>
<evidence type="ECO:0000256" key="1">
    <source>
        <dbReference type="SAM" id="MobiDB-lite"/>
    </source>
</evidence>
<dbReference type="InterPro" id="IPR055302">
    <property type="entry name" value="F-box_dom-containing"/>
</dbReference>
<dbReference type="PANTHER" id="PTHR32141:SF179">
    <property type="entry name" value="F-BOX DOMAIN-CONTAINING PROTEIN"/>
    <property type="match status" value="1"/>
</dbReference>
<organism evidence="4 5">
    <name type="scientific">Digitaria exilis</name>
    <dbReference type="NCBI Taxonomy" id="1010633"/>
    <lineage>
        <taxon>Eukaryota</taxon>
        <taxon>Viridiplantae</taxon>
        <taxon>Streptophyta</taxon>
        <taxon>Embryophyta</taxon>
        <taxon>Tracheophyta</taxon>
        <taxon>Spermatophyta</taxon>
        <taxon>Magnoliopsida</taxon>
        <taxon>Liliopsida</taxon>
        <taxon>Poales</taxon>
        <taxon>Poaceae</taxon>
        <taxon>PACMAD clade</taxon>
        <taxon>Panicoideae</taxon>
        <taxon>Panicodae</taxon>
        <taxon>Paniceae</taxon>
        <taxon>Anthephorinae</taxon>
        <taxon>Digitaria</taxon>
    </lineage>
</organism>
<dbReference type="SUPFAM" id="SSF52047">
    <property type="entry name" value="RNI-like"/>
    <property type="match status" value="1"/>
</dbReference>
<dbReference type="InterPro" id="IPR001810">
    <property type="entry name" value="F-box_dom"/>
</dbReference>
<feature type="domain" description="F-box/LRR-repeat protein 15/At3g58940/PEG3-like LRR" evidence="3">
    <location>
        <begin position="155"/>
        <end position="257"/>
    </location>
</feature>
<dbReference type="InterPro" id="IPR053781">
    <property type="entry name" value="F-box_AtFBL13-like"/>
</dbReference>
<comment type="caution">
    <text evidence="4">The sequence shown here is derived from an EMBL/GenBank/DDBJ whole genome shotgun (WGS) entry which is preliminary data.</text>
</comment>
<name>A0A835EG24_9POAL</name>
<reference evidence="4" key="1">
    <citation type="submission" date="2020-07" db="EMBL/GenBank/DDBJ databases">
        <title>Genome sequence and genetic diversity analysis of an under-domesticated orphan crop, white fonio (Digitaria exilis).</title>
        <authorList>
            <person name="Bennetzen J.L."/>
            <person name="Chen S."/>
            <person name="Ma X."/>
            <person name="Wang X."/>
            <person name="Yssel A.E.J."/>
            <person name="Chaluvadi S.R."/>
            <person name="Johnson M."/>
            <person name="Gangashetty P."/>
            <person name="Hamidou F."/>
            <person name="Sanogo M.D."/>
            <person name="Zwaenepoel A."/>
            <person name="Wallace J."/>
            <person name="Van De Peer Y."/>
            <person name="Van Deynze A."/>
        </authorList>
    </citation>
    <scope>NUCLEOTIDE SEQUENCE</scope>
    <source>
        <tissue evidence="4">Leaves</tissue>
    </source>
</reference>
<dbReference type="CDD" id="cd22160">
    <property type="entry name" value="F-box_AtFBL13-like"/>
    <property type="match status" value="1"/>
</dbReference>
<dbReference type="InterPro" id="IPR032675">
    <property type="entry name" value="LRR_dom_sf"/>
</dbReference>
<feature type="domain" description="F-box" evidence="2">
    <location>
        <begin position="67"/>
        <end position="106"/>
    </location>
</feature>
<dbReference type="Proteomes" id="UP000636709">
    <property type="component" value="Unassembled WGS sequence"/>
</dbReference>
<dbReference type="SUPFAM" id="SSF81383">
    <property type="entry name" value="F-box domain"/>
    <property type="match status" value="1"/>
</dbReference>
<dbReference type="OrthoDB" id="693588at2759"/>
<proteinExistence type="predicted"/>
<evidence type="ECO:0000259" key="2">
    <source>
        <dbReference type="Pfam" id="PF00646"/>
    </source>
</evidence>
<accession>A0A835EG24</accession>
<gene>
    <name evidence="4" type="ORF">HU200_041051</name>
</gene>
<dbReference type="Pfam" id="PF24758">
    <property type="entry name" value="LRR_At5g56370"/>
    <property type="match status" value="1"/>
</dbReference>
<dbReference type="Gene3D" id="3.80.10.10">
    <property type="entry name" value="Ribonuclease Inhibitor"/>
    <property type="match status" value="1"/>
</dbReference>
<feature type="region of interest" description="Disordered" evidence="1">
    <location>
        <begin position="1"/>
        <end position="65"/>
    </location>
</feature>
<dbReference type="InterPro" id="IPR055411">
    <property type="entry name" value="LRR_FXL15/At3g58940/PEG3-like"/>
</dbReference>
<dbReference type="PANTHER" id="PTHR32141">
    <property type="match status" value="1"/>
</dbReference>
<dbReference type="InterPro" id="IPR036047">
    <property type="entry name" value="F-box-like_dom_sf"/>
</dbReference>
<evidence type="ECO:0008006" key="6">
    <source>
        <dbReference type="Google" id="ProtNLM"/>
    </source>
</evidence>
<evidence type="ECO:0000313" key="4">
    <source>
        <dbReference type="EMBL" id="KAF8690678.1"/>
    </source>
</evidence>
<dbReference type="Pfam" id="PF00646">
    <property type="entry name" value="F-box"/>
    <property type="match status" value="1"/>
</dbReference>
<dbReference type="AlphaFoldDB" id="A0A835EG24"/>
<keyword evidence="5" id="KW-1185">Reference proteome</keyword>
<protein>
    <recommendedName>
        <fullName evidence="6">F-box domain-containing protein</fullName>
    </recommendedName>
</protein>
<dbReference type="EMBL" id="JACEFO010001972">
    <property type="protein sequence ID" value="KAF8690678.1"/>
    <property type="molecule type" value="Genomic_DNA"/>
</dbReference>